<dbReference type="PATRIC" id="fig|632348.3.peg.2331"/>
<accession>E4SH26</accession>
<evidence type="ECO:0000313" key="2">
    <source>
        <dbReference type="Proteomes" id="UP000006835"/>
    </source>
</evidence>
<keyword evidence="2" id="KW-1185">Reference proteome</keyword>
<dbReference type="KEGG" id="ckn:Calkro_2214"/>
<gene>
    <name evidence="1" type="ordered locus">Calkro_2214</name>
</gene>
<dbReference type="AlphaFoldDB" id="E4SH26"/>
<sequence>MMIEVLQEGLNIDLFNHLVIIKNILLKYIPSGVKIKLLKSSKGV</sequence>
<name>E4SH26_CALK2</name>
<evidence type="ECO:0000313" key="1">
    <source>
        <dbReference type="EMBL" id="ADQ47051.1"/>
    </source>
</evidence>
<dbReference type="EMBL" id="CP002330">
    <property type="protein sequence ID" value="ADQ47051.1"/>
    <property type="molecule type" value="Genomic_DNA"/>
</dbReference>
<protein>
    <submittedName>
        <fullName evidence="1">Apolipoprotein B</fullName>
    </submittedName>
</protein>
<proteinExistence type="predicted"/>
<reference evidence="1 2" key="2">
    <citation type="journal article" date="2011" name="J. Bacteriol.">
        <title>Complete genome sequences for the anaerobic, extremely thermophilic plant biomass-degrading bacteria Caldicellulosiruptor hydrothermalis, Caldicellulosiruptor kristjanssonii, Caldicellulosiruptor kronotskyensis, Caldicellulosiruptor owensenis, and Caldicellulosiruptor lactoaceticus.</title>
        <authorList>
            <person name="Blumer-Schuette S.E."/>
            <person name="Ozdemir I."/>
            <person name="Mistry D."/>
            <person name="Lucas S."/>
            <person name="Lapidus A."/>
            <person name="Cheng J.F."/>
            <person name="Goodwin L.A."/>
            <person name="Pitluck S."/>
            <person name="Land M.L."/>
            <person name="Hauser L.J."/>
            <person name="Woyke T."/>
            <person name="Mikhailova N."/>
            <person name="Pati A."/>
            <person name="Kyrpides N.C."/>
            <person name="Ivanova N."/>
            <person name="Detter J.C."/>
            <person name="Walston-Davenport K."/>
            <person name="Han S."/>
            <person name="Adams M.W."/>
            <person name="Kelly R.M."/>
        </authorList>
    </citation>
    <scope>NUCLEOTIDE SEQUENCE [LARGE SCALE GENOMIC DNA]</scope>
    <source>
        <strain evidence="2">DSM 18902 / VKM B-2412 / 2002</strain>
    </source>
</reference>
<keyword evidence="1" id="KW-0449">Lipoprotein</keyword>
<organism evidence="1 2">
    <name type="scientific">Caldicellulosiruptor kronotskyensis (strain DSM 18902 / VKM B-2412 / 2002)</name>
    <dbReference type="NCBI Taxonomy" id="632348"/>
    <lineage>
        <taxon>Bacteria</taxon>
        <taxon>Bacillati</taxon>
        <taxon>Bacillota</taxon>
        <taxon>Bacillota incertae sedis</taxon>
        <taxon>Caldicellulosiruptorales</taxon>
        <taxon>Caldicellulosiruptoraceae</taxon>
        <taxon>Caldicellulosiruptor</taxon>
    </lineage>
</organism>
<reference key="1">
    <citation type="submission" date="2010-11" db="EMBL/GenBank/DDBJ databases">
        <title>Complete sequence of Caldicellulosiruptor kronotskyensis 2002.</title>
        <authorList>
            <consortium name="US DOE Joint Genome Institute"/>
            <person name="Lucas S."/>
            <person name="Copeland A."/>
            <person name="Lapidus A."/>
            <person name="Cheng J.-F."/>
            <person name="Bruce D."/>
            <person name="Goodwin L."/>
            <person name="Pitluck S."/>
            <person name="Davenport K."/>
            <person name="Detter J.C."/>
            <person name="Han C."/>
            <person name="Tapia R."/>
            <person name="Land M."/>
            <person name="Hauser L."/>
            <person name="Jeffries C."/>
            <person name="Kyrpides N."/>
            <person name="Ivanova N."/>
            <person name="Mikhailova N."/>
            <person name="Blumer-Schuette S.E."/>
            <person name="Kelly R.M."/>
            <person name="Woyke T."/>
        </authorList>
    </citation>
    <scope>NUCLEOTIDE SEQUENCE</scope>
    <source>
        <strain>2002</strain>
    </source>
</reference>
<dbReference type="Proteomes" id="UP000006835">
    <property type="component" value="Chromosome"/>
</dbReference>
<dbReference type="HOGENOM" id="CLU_3213669_0_0_9"/>